<evidence type="ECO:0000313" key="7">
    <source>
        <dbReference type="EMBL" id="MFD2599386.1"/>
    </source>
</evidence>
<keyword evidence="4 5" id="KW-0472">Membrane</keyword>
<evidence type="ECO:0000256" key="5">
    <source>
        <dbReference type="SAM" id="Phobius"/>
    </source>
</evidence>
<gene>
    <name evidence="7" type="ORF">ACFSQ3_10520</name>
</gene>
<evidence type="ECO:0000313" key="8">
    <source>
        <dbReference type="Proteomes" id="UP001597393"/>
    </source>
</evidence>
<evidence type="ECO:0000256" key="1">
    <source>
        <dbReference type="ARBA" id="ARBA00004141"/>
    </source>
</evidence>
<evidence type="ECO:0000256" key="2">
    <source>
        <dbReference type="ARBA" id="ARBA00022692"/>
    </source>
</evidence>
<feature type="transmembrane region" description="Helical" evidence="5">
    <location>
        <begin position="140"/>
        <end position="162"/>
    </location>
</feature>
<dbReference type="Pfam" id="PF04138">
    <property type="entry name" value="GtrA_DPMS_TM"/>
    <property type="match status" value="1"/>
</dbReference>
<comment type="caution">
    <text evidence="7">The sequence shown here is derived from an EMBL/GenBank/DDBJ whole genome shotgun (WGS) entry which is preliminary data.</text>
</comment>
<dbReference type="RefSeq" id="WP_380869512.1">
    <property type="nucleotide sequence ID" value="NZ_JBHUMA010000006.1"/>
</dbReference>
<keyword evidence="3 5" id="KW-1133">Transmembrane helix</keyword>
<dbReference type="Proteomes" id="UP001597393">
    <property type="component" value="Unassembled WGS sequence"/>
</dbReference>
<evidence type="ECO:0000256" key="3">
    <source>
        <dbReference type="ARBA" id="ARBA00022989"/>
    </source>
</evidence>
<evidence type="ECO:0000256" key="4">
    <source>
        <dbReference type="ARBA" id="ARBA00023136"/>
    </source>
</evidence>
<keyword evidence="2 5" id="KW-0812">Transmembrane</keyword>
<dbReference type="InterPro" id="IPR007267">
    <property type="entry name" value="GtrA_DPMS_TM"/>
</dbReference>
<comment type="subcellular location">
    <subcellularLocation>
        <location evidence="1">Membrane</location>
        <topology evidence="1">Multi-pass membrane protein</topology>
    </subcellularLocation>
</comment>
<evidence type="ECO:0000259" key="6">
    <source>
        <dbReference type="Pfam" id="PF04138"/>
    </source>
</evidence>
<feature type="transmembrane region" description="Helical" evidence="5">
    <location>
        <begin position="37"/>
        <end position="58"/>
    </location>
</feature>
<name>A0ABW5NJT5_9SPHI</name>
<feature type="transmembrane region" description="Helical" evidence="5">
    <location>
        <begin position="116"/>
        <end position="134"/>
    </location>
</feature>
<keyword evidence="8" id="KW-1185">Reference proteome</keyword>
<protein>
    <submittedName>
        <fullName evidence="7">GtrA family protein</fullName>
    </submittedName>
</protein>
<feature type="domain" description="GtrA/DPMS transmembrane" evidence="6">
    <location>
        <begin position="38"/>
        <end position="169"/>
    </location>
</feature>
<accession>A0ABW5NJT5</accession>
<organism evidence="7 8">
    <name type="scientific">Sphingobacterium corticis</name>
    <dbReference type="NCBI Taxonomy" id="1812823"/>
    <lineage>
        <taxon>Bacteria</taxon>
        <taxon>Pseudomonadati</taxon>
        <taxon>Bacteroidota</taxon>
        <taxon>Sphingobacteriia</taxon>
        <taxon>Sphingobacteriales</taxon>
        <taxon>Sphingobacteriaceae</taxon>
        <taxon>Sphingobacterium</taxon>
    </lineage>
</organism>
<sequence>MESNNSKLKNLKRYITEADVNISVKDKKVNLFNFQKFKYVLFGGANVLLNWVLFYLIFHYVTFKNNVVLFYGAITISPYIFALLLSFAITFFTGFLANFYLVFGKDEHAPKFGNRLLRYFATNMGSLTINYFLLKLFVDVFVWYPTPSQILCTCIITVYSYLAQRKFTFSKRF</sequence>
<dbReference type="EMBL" id="JBHUMA010000006">
    <property type="protein sequence ID" value="MFD2599386.1"/>
    <property type="molecule type" value="Genomic_DNA"/>
</dbReference>
<reference evidence="8" key="1">
    <citation type="journal article" date="2019" name="Int. J. Syst. Evol. Microbiol.">
        <title>The Global Catalogue of Microorganisms (GCM) 10K type strain sequencing project: providing services to taxonomists for standard genome sequencing and annotation.</title>
        <authorList>
            <consortium name="The Broad Institute Genomics Platform"/>
            <consortium name="The Broad Institute Genome Sequencing Center for Infectious Disease"/>
            <person name="Wu L."/>
            <person name="Ma J."/>
        </authorList>
    </citation>
    <scope>NUCLEOTIDE SEQUENCE [LARGE SCALE GENOMIC DNA]</scope>
    <source>
        <strain evidence="8">KCTC 42248</strain>
    </source>
</reference>
<feature type="transmembrane region" description="Helical" evidence="5">
    <location>
        <begin position="78"/>
        <end position="104"/>
    </location>
</feature>
<proteinExistence type="predicted"/>